<dbReference type="GO" id="GO:0016747">
    <property type="term" value="F:acyltransferase activity, transferring groups other than amino-acyl groups"/>
    <property type="evidence" value="ECO:0007669"/>
    <property type="project" value="InterPro"/>
</dbReference>
<feature type="domain" description="N-acetyltransferase" evidence="3">
    <location>
        <begin position="156"/>
        <end position="291"/>
    </location>
</feature>
<organism evidence="4 5">
    <name type="scientific">Paenibacillus agri</name>
    <dbReference type="NCBI Taxonomy" id="2744309"/>
    <lineage>
        <taxon>Bacteria</taxon>
        <taxon>Bacillati</taxon>
        <taxon>Bacillota</taxon>
        <taxon>Bacilli</taxon>
        <taxon>Bacillales</taxon>
        <taxon>Paenibacillaceae</taxon>
        <taxon>Paenibacillus</taxon>
    </lineage>
</organism>
<proteinExistence type="predicted"/>
<evidence type="ECO:0000313" key="5">
    <source>
        <dbReference type="Proteomes" id="UP000564806"/>
    </source>
</evidence>
<keyword evidence="1 4" id="KW-0808">Transferase</keyword>
<comment type="caution">
    <text evidence="4">The sequence shown here is derived from an EMBL/GenBank/DDBJ whole genome shotgun (WGS) entry which is preliminary data.</text>
</comment>
<gene>
    <name evidence="4" type="ORF">HPT30_21445</name>
</gene>
<dbReference type="PANTHER" id="PTHR43420">
    <property type="entry name" value="ACETYLTRANSFERASE"/>
    <property type="match status" value="1"/>
</dbReference>
<sequence length="291" mass="33533">MPLLEGLFRSVTAREHAVFWWVGDPANWGNVFCAFKQGVMIAKGQVSIINMVPPGSLSEARHSIYMNLKAVPEWEHDFELMDHLYMQLYARALELKETLPSGYSTLLCVGNDYGEVANNQFFKERHSFRHLNSLFSMNRDLGFPLPELTLPVGLEMKHWQMATVQEEEDYLTLEAEIWPDTPLGSNRLAEYKRNDLWTALVVREGETIIASLMVWREDNYGYIEDVFVREPWRKRGVAKYLLTQAMKYSGSQGLSSVRLMVLTSNPSALKLYESLGFTAMQEEIRFCLDLK</sequence>
<dbReference type="InterPro" id="IPR050680">
    <property type="entry name" value="YpeA/RimI_acetyltransf"/>
</dbReference>
<dbReference type="EMBL" id="JABWCS010000216">
    <property type="protein sequence ID" value="NUU62917.1"/>
    <property type="molecule type" value="Genomic_DNA"/>
</dbReference>
<dbReference type="PROSITE" id="PS51186">
    <property type="entry name" value="GNAT"/>
    <property type="match status" value="1"/>
</dbReference>
<protein>
    <submittedName>
        <fullName evidence="4">GNAT family N-acetyltransferase</fullName>
    </submittedName>
</protein>
<dbReference type="InterPro" id="IPR000182">
    <property type="entry name" value="GNAT_dom"/>
</dbReference>
<evidence type="ECO:0000256" key="1">
    <source>
        <dbReference type="ARBA" id="ARBA00022679"/>
    </source>
</evidence>
<keyword evidence="2" id="KW-0012">Acyltransferase</keyword>
<dbReference type="InterPro" id="IPR016181">
    <property type="entry name" value="Acyl_CoA_acyltransferase"/>
</dbReference>
<dbReference type="PANTHER" id="PTHR43420:SF47">
    <property type="entry name" value="N-ACETYLTRANSFERASE DOMAIN-CONTAINING PROTEIN"/>
    <property type="match status" value="1"/>
</dbReference>
<dbReference type="Gene3D" id="3.40.630.30">
    <property type="match status" value="1"/>
</dbReference>
<dbReference type="SUPFAM" id="SSF55729">
    <property type="entry name" value="Acyl-CoA N-acyltransferases (Nat)"/>
    <property type="match status" value="1"/>
</dbReference>
<dbReference type="Pfam" id="PF00583">
    <property type="entry name" value="Acetyltransf_1"/>
    <property type="match status" value="1"/>
</dbReference>
<keyword evidence="5" id="KW-1185">Reference proteome</keyword>
<evidence type="ECO:0000259" key="3">
    <source>
        <dbReference type="PROSITE" id="PS51186"/>
    </source>
</evidence>
<reference evidence="4" key="1">
    <citation type="submission" date="2020-06" db="EMBL/GenBank/DDBJ databases">
        <title>Paenibacillus sp. nov., isolated from soil.</title>
        <authorList>
            <person name="Seo Y.L."/>
        </authorList>
    </citation>
    <scope>NUCLEOTIDE SEQUENCE [LARGE SCALE GENOMIC DNA]</scope>
    <source>
        <strain evidence="4">JW14</strain>
    </source>
</reference>
<accession>A0A850ETU5</accession>
<dbReference type="Proteomes" id="UP000564806">
    <property type="component" value="Unassembled WGS sequence"/>
</dbReference>
<evidence type="ECO:0000256" key="2">
    <source>
        <dbReference type="ARBA" id="ARBA00023315"/>
    </source>
</evidence>
<evidence type="ECO:0000313" key="4">
    <source>
        <dbReference type="EMBL" id="NUU62917.1"/>
    </source>
</evidence>
<dbReference type="CDD" id="cd04301">
    <property type="entry name" value="NAT_SF"/>
    <property type="match status" value="1"/>
</dbReference>
<name>A0A850ETU5_9BACL</name>
<dbReference type="AlphaFoldDB" id="A0A850ETU5"/>